<sequence length="351" mass="39426">MANPSAAPMLSSMPPPMVLPSGMIPIPSRQRYSASTIAGNDEMFSLWSEGADVLIGSRVPPELKAMVNESRKFPPWLKDEKIQDENNALLPLKESLLRGPYSFEHTPMNSQFRESVLLILMFRQHQSQLMLERHPWPKEADFRVPIDTLVSYIFRTCECSLTLPVSRLVELSTATADLAVCIDMRGFTAGCPQHVRDELTAMDSSAASRRFDGLLVLHWMMEYRREATETYTLTKPDHVASFFLFMRCVAKRAVEYREELANKDKNSLPPLFPEYRTWKAPPRAPSDRDRKRKRGNDDTGSVGASVSGSEDAGGSGGAVEEEGERDAWRGELAQWAQEAVESFARLGRVSP</sequence>
<reference evidence="2" key="1">
    <citation type="journal article" date="2020" name="Nat. Commun.">
        <title>Large-scale genome sequencing of mycorrhizal fungi provides insights into the early evolution of symbiotic traits.</title>
        <authorList>
            <person name="Miyauchi S."/>
            <person name="Kiss E."/>
            <person name="Kuo A."/>
            <person name="Drula E."/>
            <person name="Kohler A."/>
            <person name="Sanchez-Garcia M."/>
            <person name="Morin E."/>
            <person name="Andreopoulos B."/>
            <person name="Barry K.W."/>
            <person name="Bonito G."/>
            <person name="Buee M."/>
            <person name="Carver A."/>
            <person name="Chen C."/>
            <person name="Cichocki N."/>
            <person name="Clum A."/>
            <person name="Culley D."/>
            <person name="Crous P.W."/>
            <person name="Fauchery L."/>
            <person name="Girlanda M."/>
            <person name="Hayes R.D."/>
            <person name="Keri Z."/>
            <person name="LaButti K."/>
            <person name="Lipzen A."/>
            <person name="Lombard V."/>
            <person name="Magnuson J."/>
            <person name="Maillard F."/>
            <person name="Murat C."/>
            <person name="Nolan M."/>
            <person name="Ohm R.A."/>
            <person name="Pangilinan J."/>
            <person name="Pereira M.F."/>
            <person name="Perotto S."/>
            <person name="Peter M."/>
            <person name="Pfister S."/>
            <person name="Riley R."/>
            <person name="Sitrit Y."/>
            <person name="Stielow J.B."/>
            <person name="Szollosi G."/>
            <person name="Zifcakova L."/>
            <person name="Stursova M."/>
            <person name="Spatafora J.W."/>
            <person name="Tedersoo L."/>
            <person name="Vaario L.M."/>
            <person name="Yamada A."/>
            <person name="Yan M."/>
            <person name="Wang P."/>
            <person name="Xu J."/>
            <person name="Bruns T."/>
            <person name="Baldrian P."/>
            <person name="Vilgalys R."/>
            <person name="Dunand C."/>
            <person name="Henrissat B."/>
            <person name="Grigoriev I.V."/>
            <person name="Hibbett D."/>
            <person name="Nagy L.G."/>
            <person name="Martin F.M."/>
        </authorList>
    </citation>
    <scope>NUCLEOTIDE SEQUENCE</scope>
    <source>
        <strain evidence="2">UP504</strain>
    </source>
</reference>
<evidence type="ECO:0000313" key="3">
    <source>
        <dbReference type="Proteomes" id="UP000886523"/>
    </source>
</evidence>
<evidence type="ECO:0000313" key="2">
    <source>
        <dbReference type="EMBL" id="KAF9510805.1"/>
    </source>
</evidence>
<evidence type="ECO:0000256" key="1">
    <source>
        <dbReference type="SAM" id="MobiDB-lite"/>
    </source>
</evidence>
<feature type="compositionally biased region" description="Low complexity" evidence="1">
    <location>
        <begin position="298"/>
        <end position="310"/>
    </location>
</feature>
<name>A0A9P6DUN6_9AGAM</name>
<comment type="caution">
    <text evidence="2">The sequence shown here is derived from an EMBL/GenBank/DDBJ whole genome shotgun (WGS) entry which is preliminary data.</text>
</comment>
<dbReference type="AlphaFoldDB" id="A0A9P6DUN6"/>
<feature type="region of interest" description="Disordered" evidence="1">
    <location>
        <begin position="271"/>
        <end position="330"/>
    </location>
</feature>
<dbReference type="Proteomes" id="UP000886523">
    <property type="component" value="Unassembled WGS sequence"/>
</dbReference>
<proteinExistence type="predicted"/>
<keyword evidence="3" id="KW-1185">Reference proteome</keyword>
<protein>
    <submittedName>
        <fullName evidence="2">Uncharacterized protein</fullName>
    </submittedName>
</protein>
<accession>A0A9P6DUN6</accession>
<dbReference type="EMBL" id="MU129010">
    <property type="protein sequence ID" value="KAF9510805.1"/>
    <property type="molecule type" value="Genomic_DNA"/>
</dbReference>
<gene>
    <name evidence="2" type="ORF">BS47DRAFT_1347538</name>
</gene>
<organism evidence="2 3">
    <name type="scientific">Hydnum rufescens UP504</name>
    <dbReference type="NCBI Taxonomy" id="1448309"/>
    <lineage>
        <taxon>Eukaryota</taxon>
        <taxon>Fungi</taxon>
        <taxon>Dikarya</taxon>
        <taxon>Basidiomycota</taxon>
        <taxon>Agaricomycotina</taxon>
        <taxon>Agaricomycetes</taxon>
        <taxon>Cantharellales</taxon>
        <taxon>Hydnaceae</taxon>
        <taxon>Hydnum</taxon>
    </lineage>
</organism>